<keyword evidence="3" id="KW-1185">Reference proteome</keyword>
<organism evidence="2 3">
    <name type="scientific">Lymnaea stagnalis</name>
    <name type="common">Great pond snail</name>
    <name type="synonym">Helix stagnalis</name>
    <dbReference type="NCBI Taxonomy" id="6523"/>
    <lineage>
        <taxon>Eukaryota</taxon>
        <taxon>Metazoa</taxon>
        <taxon>Spiralia</taxon>
        <taxon>Lophotrochozoa</taxon>
        <taxon>Mollusca</taxon>
        <taxon>Gastropoda</taxon>
        <taxon>Heterobranchia</taxon>
        <taxon>Euthyneura</taxon>
        <taxon>Panpulmonata</taxon>
        <taxon>Hygrophila</taxon>
        <taxon>Lymnaeoidea</taxon>
        <taxon>Lymnaeidae</taxon>
        <taxon>Lymnaea</taxon>
    </lineage>
</organism>
<keyword evidence="1" id="KW-0732">Signal</keyword>
<proteinExistence type="predicted"/>
<dbReference type="AlphaFoldDB" id="A0AAV2HU06"/>
<feature type="chain" id="PRO_5043584487" description="GPI inositol-deacylase" evidence="1">
    <location>
        <begin position="24"/>
        <end position="500"/>
    </location>
</feature>
<gene>
    <name evidence="2" type="ORF">GSLYS_00009726001</name>
</gene>
<accession>A0AAV2HU06</accession>
<reference evidence="2 3" key="1">
    <citation type="submission" date="2024-04" db="EMBL/GenBank/DDBJ databases">
        <authorList>
            <consortium name="Genoscope - CEA"/>
            <person name="William W."/>
        </authorList>
    </citation>
    <scope>NUCLEOTIDE SEQUENCE [LARGE SCALE GENOMIC DNA]</scope>
</reference>
<dbReference type="Gene3D" id="3.40.50.1820">
    <property type="entry name" value="alpha/beta hydrolase"/>
    <property type="match status" value="1"/>
</dbReference>
<comment type="caution">
    <text evidence="2">The sequence shown here is derived from an EMBL/GenBank/DDBJ whole genome shotgun (WGS) entry which is preliminary data.</text>
</comment>
<evidence type="ECO:0000256" key="1">
    <source>
        <dbReference type="SAM" id="SignalP"/>
    </source>
</evidence>
<feature type="signal peptide" evidence="1">
    <location>
        <begin position="1"/>
        <end position="23"/>
    </location>
</feature>
<evidence type="ECO:0000313" key="2">
    <source>
        <dbReference type="EMBL" id="CAL1535766.1"/>
    </source>
</evidence>
<dbReference type="InterPro" id="IPR029058">
    <property type="entry name" value="AB_hydrolase_fold"/>
</dbReference>
<name>A0AAV2HU06_LYMST</name>
<dbReference type="SUPFAM" id="SSF53474">
    <property type="entry name" value="alpha/beta-Hydrolases"/>
    <property type="match status" value="1"/>
</dbReference>
<dbReference type="EMBL" id="CAXITT010000210">
    <property type="protein sequence ID" value="CAL1535766.1"/>
    <property type="molecule type" value="Genomic_DNA"/>
</dbReference>
<evidence type="ECO:0000313" key="3">
    <source>
        <dbReference type="Proteomes" id="UP001497497"/>
    </source>
</evidence>
<dbReference type="Proteomes" id="UP001497497">
    <property type="component" value="Unassembled WGS sequence"/>
</dbReference>
<protein>
    <recommendedName>
        <fullName evidence="4">GPI inositol-deacylase</fullName>
    </recommendedName>
</protein>
<sequence length="500" mass="56021">MMNLNIRSRSLALLVSLVTWTYGYHETLEPLPLKAHSVSGKDAAIIIIPETGVSHVDYAIYANIIQQLFPLRLYICMLDVSEEATLTLDNLPLLLAECSQELRKNGMKQDSDVFLAAHGHVGHLAADYAQAVPHTLRGLILLGTFLPRRFNVVSFPLPVLTLVGEIDGVTRITRVAQTLQAMIRSANFDPGLAVQSPLIILEGSNHEVFILDRLPSQLHTLDIESEVDKTDGMETAANMTALFLINVLQEPESLVNISVEAFRREFDKAQNLTAPIEILRQTTIDDFKSYWVKAAQKWLSGLVGKQSTQIEIDSYVERDPLPPTIMSEHGISYILTFSDVIRSTGGNSRGDDDGTAPQAPDEIAARMLGPERIQENLRTTSIARNYTCRDLNYASFMTAYHTASERARNRYDNYHRGVLFEPDVIVDSEELWETTRLELVTKATTLHVTSTSYRTPNDETLGLLSGLFFCKLLPPDRALEWIYVDSLRRELPAPKTIKKL</sequence>
<evidence type="ECO:0008006" key="4">
    <source>
        <dbReference type="Google" id="ProtNLM"/>
    </source>
</evidence>